<sequence>MDSRGSVGIVNHRLNPTRRRSFSKRMMKSKECVSIEEEESRSVEGGQKKKEEEGHWASSETSPITYVGLVVFGVKPLLVSSLTNKPNLRDRESKTSNLRETTKEMKKTSSPTSFSSLPEEIVFHCLARVPRYCRPTLCLVSKYFRSLIASPELEATRSRNGITEDYLYVCLDLNKKNPNPSWFKVSRIPKQQKLKPVPSFPHQLPKSSSVVSIGSEIYIIGGLVNGHKSNRVLSFDGRSRQWRILPNMRLPREAAAADVIDGKIYVIGGSSLDNIEGWGEVYDPKTQTWEPLLPTTLNLTAQMNVVPGKLVMGGKVYARDGLKLNLDTKICLVDNGLRLMSISHHNLFWNDPKQDSIWRCVEGLEELSDYTKECKTEVWCAEVLFERRGLKELWGSVEWTKKVFTFEGCDPRTGFFLRLSHIDVRVFRIIDGLREQLEFGVRYSMHSPY</sequence>
<dbReference type="SMART" id="SM00612">
    <property type="entry name" value="Kelch"/>
    <property type="match status" value="2"/>
</dbReference>
<feature type="compositionally biased region" description="Basic residues" evidence="1">
    <location>
        <begin position="15"/>
        <end position="27"/>
    </location>
</feature>
<dbReference type="SUPFAM" id="SSF81383">
    <property type="entry name" value="F-box domain"/>
    <property type="match status" value="1"/>
</dbReference>
<dbReference type="CDD" id="cd22152">
    <property type="entry name" value="F-box_AtAFR-like"/>
    <property type="match status" value="1"/>
</dbReference>
<name>A0ABM1QFG4_CAMSA</name>
<accession>A0ABM1QFG4</accession>
<feature type="compositionally biased region" description="Basic and acidic residues" evidence="1">
    <location>
        <begin position="40"/>
        <end position="55"/>
    </location>
</feature>
<feature type="region of interest" description="Disordered" evidence="1">
    <location>
        <begin position="86"/>
        <end position="112"/>
    </location>
</feature>
<reference evidence="3" key="1">
    <citation type="journal article" date="2014" name="Nat. Commun.">
        <title>The emerging biofuel crop Camelina sativa retains a highly undifferentiated hexaploid genome structure.</title>
        <authorList>
            <person name="Kagale S."/>
            <person name="Koh C."/>
            <person name="Nixon J."/>
            <person name="Bollina V."/>
            <person name="Clarke W.E."/>
            <person name="Tuteja R."/>
            <person name="Spillane C."/>
            <person name="Robinson S.J."/>
            <person name="Links M.G."/>
            <person name="Clarke C."/>
            <person name="Higgins E.E."/>
            <person name="Huebert T."/>
            <person name="Sharpe A.G."/>
            <person name="Parkin I.A."/>
        </authorList>
    </citation>
    <scope>NUCLEOTIDE SEQUENCE [LARGE SCALE GENOMIC DNA]</scope>
    <source>
        <strain evidence="3">cv. DH55</strain>
    </source>
</reference>
<dbReference type="InterPro" id="IPR001810">
    <property type="entry name" value="F-box_dom"/>
</dbReference>
<dbReference type="Pfam" id="PF25210">
    <property type="entry name" value="Kelch_FKB95"/>
    <property type="match status" value="1"/>
</dbReference>
<protein>
    <submittedName>
        <fullName evidence="4">F-box/kelch-repeat protein At5g03000</fullName>
    </submittedName>
</protein>
<dbReference type="InterPro" id="IPR036047">
    <property type="entry name" value="F-box-like_dom_sf"/>
</dbReference>
<evidence type="ECO:0000256" key="1">
    <source>
        <dbReference type="SAM" id="MobiDB-lite"/>
    </source>
</evidence>
<evidence type="ECO:0000313" key="4">
    <source>
        <dbReference type="RefSeq" id="XP_019085502.1"/>
    </source>
</evidence>
<dbReference type="InterPro" id="IPR050354">
    <property type="entry name" value="F-box/kelch-repeat_ARATH"/>
</dbReference>
<dbReference type="PANTHER" id="PTHR24414">
    <property type="entry name" value="F-BOX/KELCH-REPEAT PROTEIN SKIP4"/>
    <property type="match status" value="1"/>
</dbReference>
<dbReference type="SMART" id="SM00256">
    <property type="entry name" value="FBOX"/>
    <property type="match status" value="1"/>
</dbReference>
<feature type="region of interest" description="Disordered" evidence="1">
    <location>
        <begin position="1"/>
        <end position="56"/>
    </location>
</feature>
<keyword evidence="3" id="KW-1185">Reference proteome</keyword>
<dbReference type="InterPro" id="IPR015915">
    <property type="entry name" value="Kelch-typ_b-propeller"/>
</dbReference>
<dbReference type="SUPFAM" id="SSF117281">
    <property type="entry name" value="Kelch motif"/>
    <property type="match status" value="1"/>
</dbReference>
<evidence type="ECO:0000313" key="3">
    <source>
        <dbReference type="Proteomes" id="UP000694864"/>
    </source>
</evidence>
<evidence type="ECO:0000259" key="2">
    <source>
        <dbReference type="SMART" id="SM00256"/>
    </source>
</evidence>
<dbReference type="Gene3D" id="2.120.10.80">
    <property type="entry name" value="Kelch-type beta propeller"/>
    <property type="match status" value="1"/>
</dbReference>
<dbReference type="RefSeq" id="XP_019085502.1">
    <property type="nucleotide sequence ID" value="XM_019229957.1"/>
</dbReference>
<reference evidence="4" key="2">
    <citation type="submission" date="2025-08" db="UniProtKB">
        <authorList>
            <consortium name="RefSeq"/>
        </authorList>
    </citation>
    <scope>IDENTIFICATION</scope>
    <source>
        <tissue evidence="4">Leaf</tissue>
    </source>
</reference>
<feature type="domain" description="F-box" evidence="2">
    <location>
        <begin position="117"/>
        <end position="157"/>
    </location>
</feature>
<proteinExistence type="predicted"/>
<dbReference type="GeneID" id="104715287"/>
<dbReference type="InterPro" id="IPR006652">
    <property type="entry name" value="Kelch_1"/>
</dbReference>
<dbReference type="PANTHER" id="PTHR24414:SF23">
    <property type="entry name" value="F-BOX_KELCH-REPEAT PROTEIN SKIP6"/>
    <property type="match status" value="1"/>
</dbReference>
<dbReference type="Proteomes" id="UP000694864">
    <property type="component" value="Chromosome 9"/>
</dbReference>
<dbReference type="InterPro" id="IPR057499">
    <property type="entry name" value="Kelch_FKB95"/>
</dbReference>
<dbReference type="Pfam" id="PF00646">
    <property type="entry name" value="F-box"/>
    <property type="match status" value="1"/>
</dbReference>
<gene>
    <name evidence="4" type="primary">LOC104715287</name>
</gene>
<organism evidence="3 4">
    <name type="scientific">Camelina sativa</name>
    <name type="common">False flax</name>
    <name type="synonym">Myagrum sativum</name>
    <dbReference type="NCBI Taxonomy" id="90675"/>
    <lineage>
        <taxon>Eukaryota</taxon>
        <taxon>Viridiplantae</taxon>
        <taxon>Streptophyta</taxon>
        <taxon>Embryophyta</taxon>
        <taxon>Tracheophyta</taxon>
        <taxon>Spermatophyta</taxon>
        <taxon>Magnoliopsida</taxon>
        <taxon>eudicotyledons</taxon>
        <taxon>Gunneridae</taxon>
        <taxon>Pentapetalae</taxon>
        <taxon>rosids</taxon>
        <taxon>malvids</taxon>
        <taxon>Brassicales</taxon>
        <taxon>Brassicaceae</taxon>
        <taxon>Camelineae</taxon>
        <taxon>Camelina</taxon>
    </lineage>
</organism>